<gene>
    <name evidence="2" type="ORF">P171DRAFT_124521</name>
</gene>
<dbReference type="EMBL" id="MU001509">
    <property type="protein sequence ID" value="KAF2439547.1"/>
    <property type="molecule type" value="Genomic_DNA"/>
</dbReference>
<evidence type="ECO:0000313" key="3">
    <source>
        <dbReference type="Proteomes" id="UP000799764"/>
    </source>
</evidence>
<sequence length="80" mass="8845">MFPFVDFLSRSVVLVTCSVDSTSSQRSSSHFKLSISPRRAVQPPSPRRISHVPHAPFAPLPLPHCAVHLPKLLSPAPYNF</sequence>
<keyword evidence="3" id="KW-1185">Reference proteome</keyword>
<accession>A0A9P4P922</accession>
<dbReference type="Proteomes" id="UP000799764">
    <property type="component" value="Unassembled WGS sequence"/>
</dbReference>
<protein>
    <submittedName>
        <fullName evidence="2">Uncharacterized protein</fullName>
    </submittedName>
</protein>
<comment type="caution">
    <text evidence="2">The sequence shown here is derived from an EMBL/GenBank/DDBJ whole genome shotgun (WGS) entry which is preliminary data.</text>
</comment>
<dbReference type="AlphaFoldDB" id="A0A9P4P922"/>
<proteinExistence type="predicted"/>
<evidence type="ECO:0000313" key="2">
    <source>
        <dbReference type="EMBL" id="KAF2439547.1"/>
    </source>
</evidence>
<evidence type="ECO:0000256" key="1">
    <source>
        <dbReference type="SAM" id="MobiDB-lite"/>
    </source>
</evidence>
<organism evidence="2 3">
    <name type="scientific">Karstenula rhodostoma CBS 690.94</name>
    <dbReference type="NCBI Taxonomy" id="1392251"/>
    <lineage>
        <taxon>Eukaryota</taxon>
        <taxon>Fungi</taxon>
        <taxon>Dikarya</taxon>
        <taxon>Ascomycota</taxon>
        <taxon>Pezizomycotina</taxon>
        <taxon>Dothideomycetes</taxon>
        <taxon>Pleosporomycetidae</taxon>
        <taxon>Pleosporales</taxon>
        <taxon>Massarineae</taxon>
        <taxon>Didymosphaeriaceae</taxon>
        <taxon>Karstenula</taxon>
    </lineage>
</organism>
<name>A0A9P4P922_9PLEO</name>
<feature type="region of interest" description="Disordered" evidence="1">
    <location>
        <begin position="22"/>
        <end position="48"/>
    </location>
</feature>
<reference evidence="2" key="1">
    <citation type="journal article" date="2020" name="Stud. Mycol.">
        <title>101 Dothideomycetes genomes: a test case for predicting lifestyles and emergence of pathogens.</title>
        <authorList>
            <person name="Haridas S."/>
            <person name="Albert R."/>
            <person name="Binder M."/>
            <person name="Bloem J."/>
            <person name="Labutti K."/>
            <person name="Salamov A."/>
            <person name="Andreopoulos B."/>
            <person name="Baker S."/>
            <person name="Barry K."/>
            <person name="Bills G."/>
            <person name="Bluhm B."/>
            <person name="Cannon C."/>
            <person name="Castanera R."/>
            <person name="Culley D."/>
            <person name="Daum C."/>
            <person name="Ezra D."/>
            <person name="Gonzalez J."/>
            <person name="Henrissat B."/>
            <person name="Kuo A."/>
            <person name="Liang C."/>
            <person name="Lipzen A."/>
            <person name="Lutzoni F."/>
            <person name="Magnuson J."/>
            <person name="Mondo S."/>
            <person name="Nolan M."/>
            <person name="Ohm R."/>
            <person name="Pangilinan J."/>
            <person name="Park H.-J."/>
            <person name="Ramirez L."/>
            <person name="Alfaro M."/>
            <person name="Sun H."/>
            <person name="Tritt A."/>
            <person name="Yoshinaga Y."/>
            <person name="Zwiers L.-H."/>
            <person name="Turgeon B."/>
            <person name="Goodwin S."/>
            <person name="Spatafora J."/>
            <person name="Crous P."/>
            <person name="Grigoriev I."/>
        </authorList>
    </citation>
    <scope>NUCLEOTIDE SEQUENCE</scope>
    <source>
        <strain evidence="2">CBS 690.94</strain>
    </source>
</reference>